<feature type="domain" description="Helicase C-terminal" evidence="17">
    <location>
        <begin position="226"/>
        <end position="371"/>
    </location>
</feature>
<dbReference type="GO" id="GO:0043138">
    <property type="term" value="F:3'-5' DNA helicase activity"/>
    <property type="evidence" value="ECO:0007669"/>
    <property type="project" value="UniProtKB-EC"/>
</dbReference>
<feature type="domain" description="HRDC" evidence="15">
    <location>
        <begin position="637"/>
        <end position="713"/>
    </location>
</feature>
<evidence type="ECO:0000256" key="10">
    <source>
        <dbReference type="ARBA" id="ARBA00023235"/>
    </source>
</evidence>
<dbReference type="InterPro" id="IPR027417">
    <property type="entry name" value="P-loop_NTPase"/>
</dbReference>
<evidence type="ECO:0000256" key="14">
    <source>
        <dbReference type="ARBA" id="ARBA00044550"/>
    </source>
</evidence>
<dbReference type="Pfam" id="PF00271">
    <property type="entry name" value="Helicase_C"/>
    <property type="match status" value="1"/>
</dbReference>
<dbReference type="SMART" id="SM00490">
    <property type="entry name" value="HELICc"/>
    <property type="match status" value="1"/>
</dbReference>
<dbReference type="PROSITE" id="PS51192">
    <property type="entry name" value="HELICASE_ATP_BIND_1"/>
    <property type="match status" value="1"/>
</dbReference>
<evidence type="ECO:0000256" key="8">
    <source>
        <dbReference type="ARBA" id="ARBA00022840"/>
    </source>
</evidence>
<comment type="cofactor">
    <cofactor evidence="2">
        <name>Zn(2+)</name>
        <dbReference type="ChEBI" id="CHEBI:29105"/>
    </cofactor>
</comment>
<dbReference type="PROSITE" id="PS51194">
    <property type="entry name" value="HELICASE_CTER"/>
    <property type="match status" value="1"/>
</dbReference>
<keyword evidence="8" id="KW-0067">ATP-binding</keyword>
<dbReference type="InterPro" id="IPR011545">
    <property type="entry name" value="DEAD/DEAH_box_helicase_dom"/>
</dbReference>
<dbReference type="GO" id="GO:0005737">
    <property type="term" value="C:cytoplasm"/>
    <property type="evidence" value="ECO:0007669"/>
    <property type="project" value="TreeGrafter"/>
</dbReference>
<keyword evidence="5" id="KW-0547">Nucleotide-binding</keyword>
<dbReference type="GO" id="GO:0016787">
    <property type="term" value="F:hydrolase activity"/>
    <property type="evidence" value="ECO:0007669"/>
    <property type="project" value="UniProtKB-KW"/>
</dbReference>
<keyword evidence="6" id="KW-0378">Hydrolase</keyword>
<feature type="domain" description="Helicase ATP-binding" evidence="16">
    <location>
        <begin position="31"/>
        <end position="199"/>
    </location>
</feature>
<dbReference type="GO" id="GO:0005524">
    <property type="term" value="F:ATP binding"/>
    <property type="evidence" value="ECO:0007669"/>
    <property type="project" value="UniProtKB-KW"/>
</dbReference>
<dbReference type="AlphaFoldDB" id="A0A1C7PBI3"/>
<evidence type="ECO:0000313" key="19">
    <source>
        <dbReference type="Proteomes" id="UP000176204"/>
    </source>
</evidence>
<dbReference type="GO" id="GO:0006310">
    <property type="term" value="P:DNA recombination"/>
    <property type="evidence" value="ECO:0007669"/>
    <property type="project" value="InterPro"/>
</dbReference>
<dbReference type="GO" id="GO:0046872">
    <property type="term" value="F:metal ion binding"/>
    <property type="evidence" value="ECO:0007669"/>
    <property type="project" value="UniProtKB-KW"/>
</dbReference>
<dbReference type="SUPFAM" id="SSF46785">
    <property type="entry name" value="Winged helix' DNA-binding domain"/>
    <property type="match status" value="1"/>
</dbReference>
<dbReference type="SUPFAM" id="SSF47819">
    <property type="entry name" value="HRDC-like"/>
    <property type="match status" value="1"/>
</dbReference>
<evidence type="ECO:0000256" key="3">
    <source>
        <dbReference type="ARBA" id="ARBA00005446"/>
    </source>
</evidence>
<dbReference type="RefSeq" id="WP_067776193.1">
    <property type="nucleotide sequence ID" value="NZ_LIGX01000026.1"/>
</dbReference>
<dbReference type="InterPro" id="IPR014001">
    <property type="entry name" value="Helicase_ATP-bd"/>
</dbReference>
<proteinExistence type="inferred from homology"/>
<keyword evidence="4" id="KW-0479">Metal-binding</keyword>
<accession>A0A1C7PBI3</accession>
<evidence type="ECO:0000256" key="7">
    <source>
        <dbReference type="ARBA" id="ARBA00022806"/>
    </source>
</evidence>
<keyword evidence="10" id="KW-0413">Isomerase</keyword>
<dbReference type="PATRIC" id="fig|1679444.3.peg.738"/>
<dbReference type="InterPro" id="IPR036390">
    <property type="entry name" value="WH_DNA-bd_sf"/>
</dbReference>
<dbReference type="Pfam" id="PF00570">
    <property type="entry name" value="HRDC"/>
    <property type="match status" value="1"/>
</dbReference>
<dbReference type="Pfam" id="PF09382">
    <property type="entry name" value="RQC"/>
    <property type="match status" value="1"/>
</dbReference>
<dbReference type="Proteomes" id="UP000176204">
    <property type="component" value="Chromosome I"/>
</dbReference>
<dbReference type="SMART" id="SM00487">
    <property type="entry name" value="DEXDc"/>
    <property type="match status" value="1"/>
</dbReference>
<dbReference type="CDD" id="cd17920">
    <property type="entry name" value="DEXHc_RecQ"/>
    <property type="match status" value="1"/>
</dbReference>
<dbReference type="OrthoDB" id="9763310at2"/>
<comment type="cofactor">
    <cofactor evidence="1">
        <name>Mg(2+)</name>
        <dbReference type="ChEBI" id="CHEBI:18420"/>
    </cofactor>
</comment>
<dbReference type="PROSITE" id="PS50967">
    <property type="entry name" value="HRDC"/>
    <property type="match status" value="1"/>
</dbReference>
<evidence type="ECO:0000259" key="15">
    <source>
        <dbReference type="PROSITE" id="PS50967"/>
    </source>
</evidence>
<evidence type="ECO:0000256" key="11">
    <source>
        <dbReference type="ARBA" id="ARBA00034617"/>
    </source>
</evidence>
<comment type="catalytic activity">
    <reaction evidence="11">
        <text>Couples ATP hydrolysis with the unwinding of duplex DNA by translocating in the 3'-5' direction.</text>
        <dbReference type="EC" id="5.6.2.4"/>
    </reaction>
</comment>
<evidence type="ECO:0000256" key="9">
    <source>
        <dbReference type="ARBA" id="ARBA00023125"/>
    </source>
</evidence>
<evidence type="ECO:0000313" key="18">
    <source>
        <dbReference type="EMBL" id="SEH84300.1"/>
    </source>
</evidence>
<dbReference type="InterPro" id="IPR001650">
    <property type="entry name" value="Helicase_C-like"/>
</dbReference>
<dbReference type="GO" id="GO:0006260">
    <property type="term" value="P:DNA replication"/>
    <property type="evidence" value="ECO:0007669"/>
    <property type="project" value="InterPro"/>
</dbReference>
<dbReference type="InterPro" id="IPR036388">
    <property type="entry name" value="WH-like_DNA-bd_sf"/>
</dbReference>
<keyword evidence="7 18" id="KW-0347">Helicase</keyword>
<dbReference type="GO" id="GO:0009378">
    <property type="term" value="F:four-way junction helicase activity"/>
    <property type="evidence" value="ECO:0007669"/>
    <property type="project" value="TreeGrafter"/>
</dbReference>
<dbReference type="InterPro" id="IPR010997">
    <property type="entry name" value="HRDC-like_sf"/>
</dbReference>
<dbReference type="Gene3D" id="3.40.50.300">
    <property type="entry name" value="P-loop containing nucleotide triphosphate hydrolases"/>
    <property type="match status" value="2"/>
</dbReference>
<dbReference type="SUPFAM" id="SSF52540">
    <property type="entry name" value="P-loop containing nucleoside triphosphate hydrolases"/>
    <property type="match status" value="1"/>
</dbReference>
<dbReference type="EC" id="5.6.2.4" evidence="12"/>
<evidence type="ECO:0000256" key="1">
    <source>
        <dbReference type="ARBA" id="ARBA00001946"/>
    </source>
</evidence>
<dbReference type="PANTHER" id="PTHR13710:SF105">
    <property type="entry name" value="ATP-DEPENDENT DNA HELICASE Q1"/>
    <property type="match status" value="1"/>
</dbReference>
<evidence type="ECO:0000256" key="4">
    <source>
        <dbReference type="ARBA" id="ARBA00022723"/>
    </source>
</evidence>
<dbReference type="FunFam" id="3.40.50.300:FF:001363">
    <property type="entry name" value="ATP-dependent DNA helicase RecQ"/>
    <property type="match status" value="1"/>
</dbReference>
<dbReference type="NCBIfam" id="TIGR00614">
    <property type="entry name" value="recQ_fam"/>
    <property type="match status" value="1"/>
</dbReference>
<dbReference type="GO" id="GO:0030894">
    <property type="term" value="C:replisome"/>
    <property type="evidence" value="ECO:0007669"/>
    <property type="project" value="TreeGrafter"/>
</dbReference>
<dbReference type="InterPro" id="IPR044876">
    <property type="entry name" value="HRDC_dom_sf"/>
</dbReference>
<dbReference type="GO" id="GO:0043590">
    <property type="term" value="C:bacterial nucleoid"/>
    <property type="evidence" value="ECO:0007669"/>
    <property type="project" value="TreeGrafter"/>
</dbReference>
<protein>
    <recommendedName>
        <fullName evidence="13">ATP-dependent DNA helicase RecQ</fullName>
        <ecNumber evidence="12">5.6.2.4</ecNumber>
    </recommendedName>
    <alternativeName>
        <fullName evidence="14">DNA 3'-5' helicase RecQ</fullName>
    </alternativeName>
</protein>
<evidence type="ECO:0000259" key="17">
    <source>
        <dbReference type="PROSITE" id="PS51194"/>
    </source>
</evidence>
<dbReference type="InterPro" id="IPR002121">
    <property type="entry name" value="HRDC_dom"/>
</dbReference>
<organism evidence="18 19">
    <name type="scientific">Akkermansia glycaniphila</name>
    <dbReference type="NCBI Taxonomy" id="1679444"/>
    <lineage>
        <taxon>Bacteria</taxon>
        <taxon>Pseudomonadati</taxon>
        <taxon>Verrucomicrobiota</taxon>
        <taxon>Verrucomicrobiia</taxon>
        <taxon>Verrucomicrobiales</taxon>
        <taxon>Akkermansiaceae</taxon>
        <taxon>Akkermansia</taxon>
    </lineage>
</organism>
<dbReference type="InterPro" id="IPR032284">
    <property type="entry name" value="RecQ_Zn-bd"/>
</dbReference>
<evidence type="ECO:0000256" key="5">
    <source>
        <dbReference type="ARBA" id="ARBA00022741"/>
    </source>
</evidence>
<dbReference type="SMART" id="SM00341">
    <property type="entry name" value="HRDC"/>
    <property type="match status" value="1"/>
</dbReference>
<evidence type="ECO:0000256" key="2">
    <source>
        <dbReference type="ARBA" id="ARBA00001947"/>
    </source>
</evidence>
<dbReference type="EMBL" id="LT629973">
    <property type="protein sequence ID" value="SEH84300.1"/>
    <property type="molecule type" value="Genomic_DNA"/>
</dbReference>
<dbReference type="PANTHER" id="PTHR13710">
    <property type="entry name" value="DNA HELICASE RECQ FAMILY MEMBER"/>
    <property type="match status" value="1"/>
</dbReference>
<dbReference type="Pfam" id="PF16124">
    <property type="entry name" value="RecQ_Zn_bind"/>
    <property type="match status" value="1"/>
</dbReference>
<dbReference type="Gene3D" id="1.10.10.10">
    <property type="entry name" value="Winged helix-like DNA-binding domain superfamily/Winged helix DNA-binding domain"/>
    <property type="match status" value="1"/>
</dbReference>
<dbReference type="GO" id="GO:0006281">
    <property type="term" value="P:DNA repair"/>
    <property type="evidence" value="ECO:0007669"/>
    <property type="project" value="InterPro"/>
</dbReference>
<dbReference type="InterPro" id="IPR018982">
    <property type="entry name" value="RQC_domain"/>
</dbReference>
<keyword evidence="19" id="KW-1185">Reference proteome</keyword>
<dbReference type="KEGG" id="agl:PYTT_1152"/>
<dbReference type="STRING" id="1679444.PYTT_1152"/>
<evidence type="ECO:0000256" key="12">
    <source>
        <dbReference type="ARBA" id="ARBA00034808"/>
    </source>
</evidence>
<dbReference type="SMART" id="SM00956">
    <property type="entry name" value="RQC"/>
    <property type="match status" value="1"/>
</dbReference>
<name>A0A1C7PBI3_9BACT</name>
<dbReference type="Gene3D" id="1.10.150.80">
    <property type="entry name" value="HRDC domain"/>
    <property type="match status" value="1"/>
</dbReference>
<gene>
    <name evidence="18" type="ORF">PYTT_1152</name>
</gene>
<sequence length="713" mass="78964">MPPQNAHLDPLDTLQATFGFSSLRPGQDSVVQAVMAGKDTLAIMPTGGGKSLCYQLPALCRPGLTLVVSPLIALMKDQVDALEQRGIPAVMINSTLTAEEHRERLRALRQQTCRILYVAPERFAQDSFMSLLAETPISLIAIDEAHCLSQWGHDFRPDYLRLGRVIEQLGHPQTIALTATATRQVREDILNHLRLRDPAVIISGFARDNLTFRTTPCDTQQEKLLRLHQLIREWKTGIIYCSTRKKVMTVFGDLKEHGINAIAYHAGLTDAEREYAQNQFINREADIAVATNAFGMGIDRADVRFVAHYEIPGSVEAYYQEAGRAGRDGRPAHCELLFNHADLRTQEYFFEGSNPGYNTIADIYTWLRRHSDPDTHTIEATIDEIADSLRIKNTMGISSAIATLVHAGAIQRYDIPGKTARGTRICHPDLPATRLGIDREHLREKETRDHAKIDTVTQYAYSHTCRQQWILDYFGEPDPQPCGRCDICLPPDAASYPALEGEPLLTVRKALSGIARASRRRSDGTWEAIFGRNKIMQMLRGVQSPAIAHMTDLSTYGILKNLSENAIKALFRCLAKAGCLATTGGDRPLLTLSRRGHDIMTGQTPATIPTTGWAGNITHSPMRGTTSSRTIDGIALGQPDRALYDLLSALRKNLAHEQGIPPYRIMTNETLLALSAVKPLTAEAAMPIKGIGPATAEKYLPHFLELIAEYLEG</sequence>
<evidence type="ECO:0000256" key="6">
    <source>
        <dbReference type="ARBA" id="ARBA00022801"/>
    </source>
</evidence>
<evidence type="ECO:0000256" key="13">
    <source>
        <dbReference type="ARBA" id="ARBA00044535"/>
    </source>
</evidence>
<dbReference type="Pfam" id="PF00270">
    <property type="entry name" value="DEAD"/>
    <property type="match status" value="1"/>
</dbReference>
<dbReference type="GO" id="GO:0003677">
    <property type="term" value="F:DNA binding"/>
    <property type="evidence" value="ECO:0007669"/>
    <property type="project" value="UniProtKB-KW"/>
</dbReference>
<keyword evidence="9" id="KW-0238">DNA-binding</keyword>
<evidence type="ECO:0000259" key="16">
    <source>
        <dbReference type="PROSITE" id="PS51192"/>
    </source>
</evidence>
<comment type="similarity">
    <text evidence="3">Belongs to the helicase family. RecQ subfamily.</text>
</comment>
<dbReference type="InterPro" id="IPR004589">
    <property type="entry name" value="DNA_helicase_ATP-dep_RecQ"/>
</dbReference>
<reference evidence="19" key="1">
    <citation type="submission" date="2016-09" db="EMBL/GenBank/DDBJ databases">
        <authorList>
            <person name="Koehorst J."/>
        </authorList>
    </citation>
    <scope>NUCLEOTIDE SEQUENCE [LARGE SCALE GENOMIC DNA]</scope>
</reference>